<comment type="caution">
    <text evidence="2">The sequence shown here is derived from an EMBL/GenBank/DDBJ whole genome shotgun (WGS) entry which is preliminary data.</text>
</comment>
<keyword evidence="3" id="KW-1185">Reference proteome</keyword>
<sequence>MGYLVHGPNEYEFEDRLLAHLKVVVGQKLGRQEGFFLSWSRTPDEGSGRVSLWLSPAVPIAFRFGGSKSPELNLTWLRVLAARSHASRGLVVITEDEAEAFAKNNPDVL</sequence>
<name>A0A4Q7U9F8_9MICO</name>
<protein>
    <recommendedName>
        <fullName evidence="1">DUF7882 domain-containing protein</fullName>
    </recommendedName>
</protein>
<dbReference type="InterPro" id="IPR057204">
    <property type="entry name" value="DUF7882"/>
</dbReference>
<dbReference type="Proteomes" id="UP000291832">
    <property type="component" value="Unassembled WGS sequence"/>
</dbReference>
<dbReference type="EMBL" id="SHKI01000002">
    <property type="protein sequence ID" value="RZT68852.1"/>
    <property type="molecule type" value="Genomic_DNA"/>
</dbReference>
<dbReference type="RefSeq" id="WP_130452792.1">
    <property type="nucleotide sequence ID" value="NZ_QYAG01000005.1"/>
</dbReference>
<reference evidence="2 3" key="1">
    <citation type="journal article" date="2015" name="Stand. Genomic Sci.">
        <title>Genomic Encyclopedia of Bacterial and Archaeal Type Strains, Phase III: the genomes of soil and plant-associated and newly described type strains.</title>
        <authorList>
            <person name="Whitman W.B."/>
            <person name="Woyke T."/>
            <person name="Klenk H.P."/>
            <person name="Zhou Y."/>
            <person name="Lilburn T.G."/>
            <person name="Beck B.J."/>
            <person name="De Vos P."/>
            <person name="Vandamme P."/>
            <person name="Eisen J.A."/>
            <person name="Garrity G."/>
            <person name="Hugenholtz P."/>
            <person name="Kyrpides N.C."/>
        </authorList>
    </citation>
    <scope>NUCLEOTIDE SEQUENCE [LARGE SCALE GENOMIC DNA]</scope>
    <source>
        <strain evidence="2 3">RF6</strain>
    </source>
</reference>
<gene>
    <name evidence="2" type="ORF">EV139_0583</name>
</gene>
<dbReference type="Pfam" id="PF25355">
    <property type="entry name" value="DUF7882"/>
    <property type="match status" value="1"/>
</dbReference>
<dbReference type="OrthoDB" id="5123855at2"/>
<feature type="domain" description="DUF7882" evidence="1">
    <location>
        <begin position="1"/>
        <end position="95"/>
    </location>
</feature>
<dbReference type="AlphaFoldDB" id="A0A4Q7U9F8"/>
<organism evidence="2 3">
    <name type="scientific">Leucobacter luti</name>
    <dbReference type="NCBI Taxonomy" id="340320"/>
    <lineage>
        <taxon>Bacteria</taxon>
        <taxon>Bacillati</taxon>
        <taxon>Actinomycetota</taxon>
        <taxon>Actinomycetes</taxon>
        <taxon>Micrococcales</taxon>
        <taxon>Microbacteriaceae</taxon>
        <taxon>Leucobacter</taxon>
    </lineage>
</organism>
<evidence type="ECO:0000259" key="1">
    <source>
        <dbReference type="Pfam" id="PF25355"/>
    </source>
</evidence>
<evidence type="ECO:0000313" key="2">
    <source>
        <dbReference type="EMBL" id="RZT68852.1"/>
    </source>
</evidence>
<proteinExistence type="predicted"/>
<evidence type="ECO:0000313" key="3">
    <source>
        <dbReference type="Proteomes" id="UP000291832"/>
    </source>
</evidence>
<accession>A0A4Q7U9F8</accession>